<accession>A0A6I3SZH9</accession>
<gene>
    <name evidence="4" type="ORF">GCM10011572_29950</name>
    <name evidence="5" type="ORF">GM672_14935</name>
</gene>
<dbReference type="Proteomes" id="UP000430634">
    <property type="component" value="Unassembled WGS sequence"/>
</dbReference>
<reference evidence="5 6" key="3">
    <citation type="submission" date="2019-11" db="EMBL/GenBank/DDBJ databases">
        <title>Type strains purchased from KCTC, JCM and DSMZ.</title>
        <authorList>
            <person name="Lu H."/>
        </authorList>
    </citation>
    <scope>NUCLEOTIDE SEQUENCE [LARGE SCALE GENOMIC DNA]</scope>
    <source>
        <strain evidence="5 6">KCTC 52429</strain>
    </source>
</reference>
<reference evidence="4" key="4">
    <citation type="submission" date="2024-05" db="EMBL/GenBank/DDBJ databases">
        <authorList>
            <person name="Sun Q."/>
            <person name="Zhou Y."/>
        </authorList>
    </citation>
    <scope>NUCLEOTIDE SEQUENCE</scope>
    <source>
        <strain evidence="4">CGMCC 1.15931</strain>
    </source>
</reference>
<dbReference type="PANTHER" id="PTHR43142">
    <property type="entry name" value="CARBOXYLIC ESTER HYDROLASE"/>
    <property type="match status" value="1"/>
</dbReference>
<dbReference type="Proteomes" id="UP000622638">
    <property type="component" value="Unassembled WGS sequence"/>
</dbReference>
<dbReference type="InterPro" id="IPR002018">
    <property type="entry name" value="CarbesteraseB"/>
</dbReference>
<dbReference type="GO" id="GO:0016787">
    <property type="term" value="F:hydrolase activity"/>
    <property type="evidence" value="ECO:0007669"/>
    <property type="project" value="UniProtKB-KW"/>
</dbReference>
<name>A0A6I3SZH9_9BURK</name>
<dbReference type="EMBL" id="BMKG01000012">
    <property type="protein sequence ID" value="GGC06180.1"/>
    <property type="molecule type" value="Genomic_DNA"/>
</dbReference>
<proteinExistence type="inferred from homology"/>
<comment type="caution">
    <text evidence="5">The sequence shown here is derived from an EMBL/GenBank/DDBJ whole genome shotgun (WGS) entry which is preliminary data.</text>
</comment>
<dbReference type="Gene3D" id="3.40.50.1820">
    <property type="entry name" value="alpha/beta hydrolase"/>
    <property type="match status" value="1"/>
</dbReference>
<dbReference type="AlphaFoldDB" id="A0A6I3SZH9"/>
<evidence type="ECO:0000313" key="4">
    <source>
        <dbReference type="EMBL" id="GGC06180.1"/>
    </source>
</evidence>
<comment type="similarity">
    <text evidence="1">Belongs to the type-B carboxylesterase/lipase family.</text>
</comment>
<feature type="domain" description="Carboxylesterase type B" evidence="3">
    <location>
        <begin position="48"/>
        <end position="539"/>
    </location>
</feature>
<organism evidence="5 6">
    <name type="scientific">Pseudoduganella buxea</name>
    <dbReference type="NCBI Taxonomy" id="1949069"/>
    <lineage>
        <taxon>Bacteria</taxon>
        <taxon>Pseudomonadati</taxon>
        <taxon>Pseudomonadota</taxon>
        <taxon>Betaproteobacteria</taxon>
        <taxon>Burkholderiales</taxon>
        <taxon>Oxalobacteraceae</taxon>
        <taxon>Telluria group</taxon>
        <taxon>Pseudoduganella</taxon>
    </lineage>
</organism>
<keyword evidence="7" id="KW-1185">Reference proteome</keyword>
<evidence type="ECO:0000313" key="6">
    <source>
        <dbReference type="Proteomes" id="UP000430634"/>
    </source>
</evidence>
<sequence>MTNISWNKVLPVAGVALVLAGCGGSSGPREFPAQGPDVALTAAGEVRAVDRAGMRSYFAIPFAAPPVGERRWMAPAPPQPWTTPLDRKASAPPCLQTSASPFRLAGDSEDCLYVDVHVPQGPGPFPVMVNLHGGAFNTGGTAPYADPSPLVANGVIVVNVAYRLGAMGFLAHPALAKDGAAGNYGIMDQQAALRWVRENIGRFAGDRDNVTLFGESAGGFSVMAHLAAPGSTGLFHRAIVQSGNYGNDRQLPAAQMAAVSSTVVDNALRAAQAAGIAGVGCAPGAVTAACLRSLPDAVVRTHLASAINAALPIMVPSVDGKVLPTSVKASFAAGGNNKVPVVIGSNQDEYALYIAINEAGRRAAASPPNLDPANTSFALPPAGYAPTVAALTAGTGVDVTALVTTHYPLANYGANPALQPSLAVSALATDVGFACPALRTTQRIAAQGTRAWMYEFRDQTATPSVGMANGKYTLSFPQGAAHSYDLQYLYRLNELANDEQRQLQAAMTRYWSNFARTGDPNTGADVPAPWPPFTGPERVLGLDVASGGGVKALATFEAEHRCGGVWGAAVGF</sequence>
<evidence type="ECO:0000313" key="7">
    <source>
        <dbReference type="Proteomes" id="UP000622638"/>
    </source>
</evidence>
<evidence type="ECO:0000259" key="3">
    <source>
        <dbReference type="Pfam" id="PF00135"/>
    </source>
</evidence>
<dbReference type="OrthoDB" id="9775851at2"/>
<protein>
    <submittedName>
        <fullName evidence="5">Carboxylesterase family protein</fullName>
    </submittedName>
    <submittedName>
        <fullName evidence="4">Carboxylic ester hydrolase</fullName>
    </submittedName>
</protein>
<dbReference type="PANTHER" id="PTHR43142:SF1">
    <property type="entry name" value="CARBOXYLIC ESTER HYDROLASE"/>
    <property type="match status" value="1"/>
</dbReference>
<dbReference type="EMBL" id="WNKZ01000041">
    <property type="protein sequence ID" value="MTV54025.1"/>
    <property type="molecule type" value="Genomic_DNA"/>
</dbReference>
<evidence type="ECO:0000256" key="1">
    <source>
        <dbReference type="ARBA" id="ARBA00005964"/>
    </source>
</evidence>
<evidence type="ECO:0000313" key="5">
    <source>
        <dbReference type="EMBL" id="MTV54025.1"/>
    </source>
</evidence>
<dbReference type="SUPFAM" id="SSF53474">
    <property type="entry name" value="alpha/beta-Hydrolases"/>
    <property type="match status" value="1"/>
</dbReference>
<evidence type="ECO:0000256" key="2">
    <source>
        <dbReference type="ARBA" id="ARBA00022801"/>
    </source>
</evidence>
<reference evidence="4" key="1">
    <citation type="journal article" date="2014" name="Int. J. Syst. Evol. Microbiol.">
        <title>Complete genome of a new Firmicutes species belonging to the dominant human colonic microbiota ('Ruminococcus bicirculans') reveals two chromosomes and a selective capacity to utilize plant glucans.</title>
        <authorList>
            <consortium name="NISC Comparative Sequencing Program"/>
            <person name="Wegmann U."/>
            <person name="Louis P."/>
            <person name="Goesmann A."/>
            <person name="Henrissat B."/>
            <person name="Duncan S.H."/>
            <person name="Flint H.J."/>
        </authorList>
    </citation>
    <scope>NUCLEOTIDE SEQUENCE</scope>
    <source>
        <strain evidence="4">CGMCC 1.15931</strain>
    </source>
</reference>
<dbReference type="InterPro" id="IPR029058">
    <property type="entry name" value="AB_hydrolase_fold"/>
</dbReference>
<reference evidence="7" key="2">
    <citation type="journal article" date="2019" name="Int. J. Syst. Evol. Microbiol.">
        <title>The Global Catalogue of Microorganisms (GCM) 10K type strain sequencing project: providing services to taxonomists for standard genome sequencing and annotation.</title>
        <authorList>
            <consortium name="The Broad Institute Genomics Platform"/>
            <consortium name="The Broad Institute Genome Sequencing Center for Infectious Disease"/>
            <person name="Wu L."/>
            <person name="Ma J."/>
        </authorList>
    </citation>
    <scope>NUCLEOTIDE SEQUENCE [LARGE SCALE GENOMIC DNA]</scope>
    <source>
        <strain evidence="7">CGMCC 1.15931</strain>
    </source>
</reference>
<dbReference type="Pfam" id="PF00135">
    <property type="entry name" value="COesterase"/>
    <property type="match status" value="1"/>
</dbReference>
<keyword evidence="2 4" id="KW-0378">Hydrolase</keyword>
<dbReference type="RefSeq" id="WP_155471329.1">
    <property type="nucleotide sequence ID" value="NZ_BMKG01000012.1"/>
</dbReference>